<reference evidence="2 3" key="1">
    <citation type="submission" date="2022-12" db="EMBL/GenBank/DDBJ databases">
        <title>Chitinophagaceae gen. sp. nov., a new member of the family Chitinophagaceae, isolated from soil in a chemical factory.</title>
        <authorList>
            <person name="Ke Z."/>
        </authorList>
    </citation>
    <scope>NUCLEOTIDE SEQUENCE [LARGE SCALE GENOMIC DNA]</scope>
    <source>
        <strain evidence="2 3">LY-5</strain>
    </source>
</reference>
<dbReference type="EMBL" id="JAQGEF010000002">
    <property type="protein sequence ID" value="MDA3613499.1"/>
    <property type="molecule type" value="Genomic_DNA"/>
</dbReference>
<protein>
    <submittedName>
        <fullName evidence="2">Conjugal transfer protein MobB</fullName>
    </submittedName>
</protein>
<accession>A0ABT4UFY9</accession>
<keyword evidence="3" id="KW-1185">Reference proteome</keyword>
<dbReference type="RefSeq" id="WP_407029830.1">
    <property type="nucleotide sequence ID" value="NZ_JAQGEF010000002.1"/>
</dbReference>
<dbReference type="NCBIfam" id="NF041325">
    <property type="entry name" value="Bacteroid_MobB"/>
    <property type="match status" value="1"/>
</dbReference>
<gene>
    <name evidence="2" type="primary">mobB</name>
    <name evidence="2" type="ORF">O3P16_01655</name>
</gene>
<dbReference type="Proteomes" id="UP001210231">
    <property type="component" value="Unassembled WGS sequence"/>
</dbReference>
<evidence type="ECO:0000313" key="2">
    <source>
        <dbReference type="EMBL" id="MDA3613499.1"/>
    </source>
</evidence>
<dbReference type="InterPro" id="IPR005094">
    <property type="entry name" value="Endonuclease_MobA/VirD2"/>
</dbReference>
<proteinExistence type="predicted"/>
<dbReference type="Pfam" id="PF03432">
    <property type="entry name" value="Relaxase"/>
    <property type="match status" value="1"/>
</dbReference>
<organism evidence="2 3">
    <name type="scientific">Polluticaenibacter yanchengensis</name>
    <dbReference type="NCBI Taxonomy" id="3014562"/>
    <lineage>
        <taxon>Bacteria</taxon>
        <taxon>Pseudomonadati</taxon>
        <taxon>Bacteroidota</taxon>
        <taxon>Chitinophagia</taxon>
        <taxon>Chitinophagales</taxon>
        <taxon>Chitinophagaceae</taxon>
        <taxon>Polluticaenibacter</taxon>
    </lineage>
</organism>
<feature type="domain" description="MobA/VirD2-like nuclease" evidence="1">
    <location>
        <begin position="17"/>
        <end position="151"/>
    </location>
</feature>
<name>A0ABT4UFY9_9BACT</name>
<evidence type="ECO:0000259" key="1">
    <source>
        <dbReference type="Pfam" id="PF03432"/>
    </source>
</evidence>
<sequence>MIAKISKGENLFGAISYNQQKVDKENGKVLLTNKIAETSDNQYTTNHFIRHFQPYLAANIKTEKPVRHISLNPDPTDKVSDDNFRKMAEQYMREMGYANQPFLVFKHTDIERTHIHIVTTCVELSGKKIPDRFDHKRSMDICRKLEKEFRLKPATEQKSNKQDLIFKVVEFNKGNIKSQVASVIRYLPKHYQFQTIGSYNALLSLFNITAEKVTGEYEGRQKNGLVYFALNGQGEKVGKPFKSSLFGKEAGLQHLEGLFQMQKELFPKYPSKGALKQTIETALNISGSIKSFKEQLISQGINVVIRRNEDNRIYGVTFIDHQSKTVWNGSQLSKDLSANAINKRFNDITVTQQESNNEKAVYRNKEIERDHPENKPHELFEFLNGESKLDDGFMESFSFIPQNQGEDYEELDFARRMKKKNRRKKRD</sequence>
<evidence type="ECO:0000313" key="3">
    <source>
        <dbReference type="Proteomes" id="UP001210231"/>
    </source>
</evidence>
<comment type="caution">
    <text evidence="2">The sequence shown here is derived from an EMBL/GenBank/DDBJ whole genome shotgun (WGS) entry which is preliminary data.</text>
</comment>